<evidence type="ECO:0000313" key="7">
    <source>
        <dbReference type="Proteomes" id="UP001652660"/>
    </source>
</evidence>
<accession>A0ABM4X5R0</accession>
<dbReference type="RefSeq" id="XP_071939375.1">
    <property type="nucleotide sequence ID" value="XM_072083274.1"/>
</dbReference>
<keyword evidence="2 5" id="KW-0479">Metal-binding</keyword>
<feature type="domain" description="Fe2OG dioxygenase" evidence="6">
    <location>
        <begin position="252"/>
        <end position="353"/>
    </location>
</feature>
<organism evidence="7 8">
    <name type="scientific">Coffea arabica</name>
    <name type="common">Arabian coffee</name>
    <dbReference type="NCBI Taxonomy" id="13443"/>
    <lineage>
        <taxon>Eukaryota</taxon>
        <taxon>Viridiplantae</taxon>
        <taxon>Streptophyta</taxon>
        <taxon>Embryophyta</taxon>
        <taxon>Tracheophyta</taxon>
        <taxon>Spermatophyta</taxon>
        <taxon>Magnoliopsida</taxon>
        <taxon>eudicotyledons</taxon>
        <taxon>Gunneridae</taxon>
        <taxon>Pentapetalae</taxon>
        <taxon>asterids</taxon>
        <taxon>lamiids</taxon>
        <taxon>Gentianales</taxon>
        <taxon>Rubiaceae</taxon>
        <taxon>Ixoroideae</taxon>
        <taxon>Gardenieae complex</taxon>
        <taxon>Bertiereae - Coffeeae clade</taxon>
        <taxon>Coffeeae</taxon>
        <taxon>Coffea</taxon>
    </lineage>
</organism>
<reference evidence="8" key="1">
    <citation type="submission" date="2025-08" db="UniProtKB">
        <authorList>
            <consortium name="RefSeq"/>
        </authorList>
    </citation>
    <scope>IDENTIFICATION</scope>
    <source>
        <tissue evidence="8">Leaves</tissue>
    </source>
</reference>
<name>A0ABM4X5R0_COFAR</name>
<dbReference type="InterPro" id="IPR005123">
    <property type="entry name" value="Oxoglu/Fe-dep_dioxygenase_dom"/>
</dbReference>
<dbReference type="PANTHER" id="PTHR10209">
    <property type="entry name" value="OXIDOREDUCTASE, 2OG-FE II OXYGENASE FAMILY PROTEIN"/>
    <property type="match status" value="1"/>
</dbReference>
<dbReference type="InterPro" id="IPR026992">
    <property type="entry name" value="DIOX_N"/>
</dbReference>
<dbReference type="Pfam" id="PF14226">
    <property type="entry name" value="DIOX_N"/>
    <property type="match status" value="1"/>
</dbReference>
<evidence type="ECO:0000313" key="8">
    <source>
        <dbReference type="RefSeq" id="XP_071939375.1"/>
    </source>
</evidence>
<keyword evidence="7" id="KW-1185">Reference proteome</keyword>
<comment type="similarity">
    <text evidence="1 5">Belongs to the iron/ascorbate-dependent oxidoreductase family.</text>
</comment>
<keyword evidence="4 5" id="KW-0408">Iron</keyword>
<dbReference type="PANTHER" id="PTHR10209:SF884">
    <property type="entry name" value="1-AMINOCYCLOPROPANE-1-CARBOXYLATE OXIDASE HOMOLOG 1-LIKE"/>
    <property type="match status" value="1"/>
</dbReference>
<dbReference type="InterPro" id="IPR044861">
    <property type="entry name" value="IPNS-like_FE2OG_OXY"/>
</dbReference>
<evidence type="ECO:0000256" key="5">
    <source>
        <dbReference type="RuleBase" id="RU003682"/>
    </source>
</evidence>
<protein>
    <submittedName>
        <fullName evidence="8">1-aminocyclopropane-1-carboxylate oxidase homolog 1-like</fullName>
    </submittedName>
</protein>
<dbReference type="Proteomes" id="UP001652660">
    <property type="component" value="Chromosome 3c"/>
</dbReference>
<sequence length="407" mass="46320">MAMTRALHLHSYTARLMNSTRRKSCISRQHVIKVVKCNKEGPMIISSDQKIRERELKAFDDTKAGVKGLHDKGVAKLPRIFVHDNDRQEEKSGNSMFQASIPVVDMEGVNQLDPFLRAKIVDKLRDAFEKWGFLQVVNHGISVEVMEKMMEGIRMFHEQDHEVKKQYYSRDSTMNVLYNSNYDLYESTAALWKDTITCKMAPVPPKPEELPVISRDIMLVYSNEVMRLGITLLGLLSESLGLETDYLVNMGCAEGLYLKGHYYPPCPQPELTLGIVNHTDFSFLTILLQDQIGGLQVLHQDTWVDVPCLPGALVINVGDLLQLISNDRFKSVYHRVLSKREGPRISVASFLRPHSGAGFSAMLYGPIKKLLSEENPPIYRGTTIEDYAKYFFKKDKVAVQALKYFKL</sequence>
<evidence type="ECO:0000256" key="4">
    <source>
        <dbReference type="ARBA" id="ARBA00023004"/>
    </source>
</evidence>
<evidence type="ECO:0000256" key="1">
    <source>
        <dbReference type="ARBA" id="ARBA00008056"/>
    </source>
</evidence>
<dbReference type="SUPFAM" id="SSF51197">
    <property type="entry name" value="Clavaminate synthase-like"/>
    <property type="match status" value="1"/>
</dbReference>
<evidence type="ECO:0000256" key="3">
    <source>
        <dbReference type="ARBA" id="ARBA00023002"/>
    </source>
</evidence>
<dbReference type="PROSITE" id="PS51471">
    <property type="entry name" value="FE2OG_OXY"/>
    <property type="match status" value="1"/>
</dbReference>
<dbReference type="GeneID" id="140003839"/>
<keyword evidence="3 5" id="KW-0560">Oxidoreductase</keyword>
<evidence type="ECO:0000259" key="6">
    <source>
        <dbReference type="PROSITE" id="PS51471"/>
    </source>
</evidence>
<dbReference type="Gene3D" id="2.60.120.330">
    <property type="entry name" value="B-lactam Antibiotic, Isopenicillin N Synthase, Chain"/>
    <property type="match status" value="1"/>
</dbReference>
<proteinExistence type="inferred from homology"/>
<evidence type="ECO:0000256" key="2">
    <source>
        <dbReference type="ARBA" id="ARBA00022723"/>
    </source>
</evidence>
<dbReference type="InterPro" id="IPR027443">
    <property type="entry name" value="IPNS-like_sf"/>
</dbReference>
<dbReference type="Pfam" id="PF03171">
    <property type="entry name" value="2OG-FeII_Oxy"/>
    <property type="match status" value="1"/>
</dbReference>
<gene>
    <name evidence="8" type="primary">LOC140003839</name>
</gene>